<dbReference type="RefSeq" id="XP_022663880.1">
    <property type="nucleotide sequence ID" value="XM_022808145.1"/>
</dbReference>
<sequence>MESAHCVVLVELLEGFPFLSKQQEATVKSLRLLVDSVKRGSPQTNNERLGSRFHVRRGWLRCPANTPIWQESKRGPVGAHFLSPVCKRVLDCWDAGREPSRGRRLSREETHDTTVIERLIASENG</sequence>
<proteinExistence type="predicted"/>
<keyword evidence="2" id="KW-1185">Reference proteome</keyword>
<dbReference type="KEGG" id="vde:111251507"/>
<dbReference type="GeneID" id="111251507"/>
<protein>
    <submittedName>
        <fullName evidence="1">Uncharacterized protein</fullName>
    </submittedName>
</protein>
<reference evidence="1" key="1">
    <citation type="submission" date="2021-01" db="UniProtKB">
        <authorList>
            <consortium name="EnsemblMetazoa"/>
        </authorList>
    </citation>
    <scope>IDENTIFICATION</scope>
</reference>
<dbReference type="Proteomes" id="UP000594260">
    <property type="component" value="Unplaced"/>
</dbReference>
<dbReference type="AlphaFoldDB" id="A0A7M7KAB9"/>
<evidence type="ECO:0000313" key="1">
    <source>
        <dbReference type="EnsemblMetazoa" id="XP_022663880"/>
    </source>
</evidence>
<organism evidence="1 2">
    <name type="scientific">Varroa destructor</name>
    <name type="common">Honeybee mite</name>
    <dbReference type="NCBI Taxonomy" id="109461"/>
    <lineage>
        <taxon>Eukaryota</taxon>
        <taxon>Metazoa</taxon>
        <taxon>Ecdysozoa</taxon>
        <taxon>Arthropoda</taxon>
        <taxon>Chelicerata</taxon>
        <taxon>Arachnida</taxon>
        <taxon>Acari</taxon>
        <taxon>Parasitiformes</taxon>
        <taxon>Mesostigmata</taxon>
        <taxon>Gamasina</taxon>
        <taxon>Dermanyssoidea</taxon>
        <taxon>Varroidae</taxon>
        <taxon>Varroa</taxon>
    </lineage>
</organism>
<evidence type="ECO:0000313" key="2">
    <source>
        <dbReference type="Proteomes" id="UP000594260"/>
    </source>
</evidence>
<accession>A0A7M7KAB9</accession>
<dbReference type="InParanoid" id="A0A7M7KAB9"/>
<dbReference type="EnsemblMetazoa" id="XM_022808145">
    <property type="protein sequence ID" value="XP_022663880"/>
    <property type="gene ID" value="LOC111251507"/>
</dbReference>
<name>A0A7M7KAB9_VARDE</name>